<organism evidence="2 3">
    <name type="scientific">Pandoraea oxalativorans</name>
    <dbReference type="NCBI Taxonomy" id="573737"/>
    <lineage>
        <taxon>Bacteria</taxon>
        <taxon>Pseudomonadati</taxon>
        <taxon>Pseudomonadota</taxon>
        <taxon>Betaproteobacteria</taxon>
        <taxon>Burkholderiales</taxon>
        <taxon>Burkholderiaceae</taxon>
        <taxon>Pandoraea</taxon>
    </lineage>
</organism>
<dbReference type="KEGG" id="pox:MB84_27785"/>
<name>A0A0G3IDG6_9BURK</name>
<dbReference type="Proteomes" id="UP000035050">
    <property type="component" value="Plasmid pPO70-1"/>
</dbReference>
<feature type="compositionally biased region" description="Basic residues" evidence="1">
    <location>
        <begin position="1773"/>
        <end position="1783"/>
    </location>
</feature>
<proteinExistence type="predicted"/>
<feature type="region of interest" description="Disordered" evidence="1">
    <location>
        <begin position="1027"/>
        <end position="1058"/>
    </location>
</feature>
<feature type="region of interest" description="Disordered" evidence="1">
    <location>
        <begin position="762"/>
        <end position="789"/>
    </location>
</feature>
<protein>
    <submittedName>
        <fullName evidence="2">Uncharacterized protein</fullName>
    </submittedName>
</protein>
<reference evidence="2" key="1">
    <citation type="submission" date="2016-06" db="EMBL/GenBank/DDBJ databases">
        <title>Pandoraea oxalativorans DSM 23570 Genome Sequencing.</title>
        <authorList>
            <person name="Ee R."/>
            <person name="Lim Y.-L."/>
            <person name="Yong D."/>
            <person name="Yin W.-F."/>
            <person name="Chan K.-G."/>
        </authorList>
    </citation>
    <scope>NUCLEOTIDE SEQUENCE</scope>
    <source>
        <strain evidence="2">DSM 23570</strain>
        <plasmid evidence="2">pPO70-1</plasmid>
    </source>
</reference>
<evidence type="ECO:0000256" key="1">
    <source>
        <dbReference type="SAM" id="MobiDB-lite"/>
    </source>
</evidence>
<feature type="region of interest" description="Disordered" evidence="1">
    <location>
        <begin position="1236"/>
        <end position="1270"/>
    </location>
</feature>
<feature type="region of interest" description="Disordered" evidence="1">
    <location>
        <begin position="1762"/>
        <end position="1783"/>
    </location>
</feature>
<evidence type="ECO:0000313" key="2">
    <source>
        <dbReference type="EMBL" id="AKK24643.1"/>
    </source>
</evidence>
<accession>A0A0G3IDG6</accession>
<dbReference type="PATRIC" id="fig|573737.6.peg.5421"/>
<keyword evidence="2" id="KW-0614">Plasmid</keyword>
<keyword evidence="3" id="KW-1185">Reference proteome</keyword>
<evidence type="ECO:0000313" key="3">
    <source>
        <dbReference type="Proteomes" id="UP000035050"/>
    </source>
</evidence>
<feature type="compositionally biased region" description="Polar residues" evidence="1">
    <location>
        <begin position="162"/>
        <end position="175"/>
    </location>
</feature>
<feature type="compositionally biased region" description="Basic and acidic residues" evidence="1">
    <location>
        <begin position="1046"/>
        <end position="1058"/>
    </location>
</feature>
<sequence>MITEDVSIGVEDFAPVGNTMQALYFPPIGDARSGAAAPITLCLDGVPIAAKMLKREPGLLERDAGTALLIRLADAITEPLLKTDTPKRIVQAMAVDIACMLANRDVLDVPDKLRPANSTLHEQFINVVTSGERVVFEMKTTFRSSDPTTDAAAKPVRRGDARSNSLDETTATSFIDLNEPAPRAPEASAGNAKGRMVADPSEPDPTAKPAKLSEVRSNALDETAETSFIDPNEPARRAPDASAGGDQTMLDVRRAVWITSKYDRDAGVGTLTAGCDNVRVLLDKRLATKLVHEQTVRMGAPGSVWIPKWLEKFLEGIANYFRLKGIAFAFSPKAPTSAPDAAPQAAHLDSEDLTNFERNTTCFSAHPRGDGVREPTRYHLFSERQVARNNKLSNTPSLSALRDDDAQARLKRFEARGVIAAGAHYRELTQSLAKDRTVTYEGRALDENTYRDASLLFSAAVVEATRKQAAALKARVVLEERLCDALKKKQPFVLLDGEDAMPYGSEVVRNALNFLDALRRVEEQTEVAFEAREALQKPAPFFGGFGTQRRRRENSEAADALLADCESALLACATALELKEGLSREEQLASVKAKLLDALLAQIELKVGHTPGLYERLLRLMKHGPDVTRTLIAHDGPRFPERDTEQLTLHICTRASENFPDISVEPGTVAVTIASGCAALKPDDTVAFGPEKLEANTVDASTKFEAYWLVSPKAGAKLDLVKYDAKFALRPQKKSKANVSTANVSTAQRAVGVENAAVSRTTVPSELAAPPAALKRRDPRSKTLPPHELGVGPRFVAELRAAAQANVKTEDQARADLAAYVYDRFEQGLPVVELNGGDALADAAGDDALKVRAYIDALRALQHQTLRTEEALGKTDWAGWRNVFSVIPGVDSGDDVVRAYQAEKAALDTCQAKVKACLRALDIAQDVSPAQQSARVKERLLDVLFGRIRHTLSAAAVGFGATDAAWEQVSALLLYGADATHELIDSNDHARLPERDTAQLVFKIFTTESDKFPGIRVNAGEVALTMDSAGTTPGERATVKPGGKASDAKARPDPSRSFEADWRVTSEGLQLDNVHYNERFKRRPQSVSEAQSRVCRTNAAASNILKRSERDALLKAFERGGGERGDENRGALVERIKTDGYAALKEDEVASFVYPFGAMFVEQARDTEKRTGTTGLALGAEAAVLADTVWERCLRPEPDAFILLNGENPLAGNDNQTRTLRQYARALDTLARVQATKGETKGPEPQESNATQENAEPTKATEENAEQVEAARQTVDHCADIYQMRGQPLDAQIETVKAHLYEKLAAYIRRAFPDEDVQQRIVEVLCHGRYAAGKVIQGNGGPRFGATHARPDRITIDTSPDAQAGAAAHATIKFYSQDERQPGDAPVLIGNGELDAQTVATHTSLAAWRVSKQETELTHLESHMHCAGPAMLSFRDWPPLPNKDVDRDELWRAKSTNGLDYEAREALRDKGNPTAHAKYEALLQDQEVSWEEYLGVDADGLRLGTLFLKVAGTMDTSEKERRTQSLRALGRQLLLGCMRNQPFLRVNDVDILAERKKCLSKHYAQVPRDRNTIDDHATYELAKSFRSKDKKPSLTDLPMTQMTVEVQRLLVIEVMNALEQAFPDERTRELVIAAVVNGADAMHRVVREKGGLDWSDPDREQRSILICTRPNDELTVPVQKAMPSKVMVPEDHVVLRVQGVCLPLGPKGTVRFGDEAAAAVFSLRHLSHASVQGVAHIRIQGGQMVMEHCGFEGELALTSESAKALNPGSTVKKASHSSAGRRR</sequence>
<dbReference type="RefSeq" id="WP_052653910.1">
    <property type="nucleotide sequence ID" value="NZ_CP011518.2"/>
</dbReference>
<dbReference type="EMBL" id="CP011518">
    <property type="protein sequence ID" value="AKK24643.1"/>
    <property type="molecule type" value="Genomic_DNA"/>
</dbReference>
<feature type="region of interest" description="Disordered" evidence="1">
    <location>
        <begin position="143"/>
        <end position="245"/>
    </location>
</feature>
<geneLocation type="plasmid" evidence="2 3">
    <name>pPO70-1</name>
</geneLocation>
<feature type="compositionally biased region" description="Polar residues" evidence="1">
    <location>
        <begin position="1246"/>
        <end position="1255"/>
    </location>
</feature>
<gene>
    <name evidence="2" type="ORF">MB84_27785</name>
</gene>